<evidence type="ECO:0000313" key="3">
    <source>
        <dbReference type="WBParaSite" id="SPAL_0000990200.1"/>
    </source>
</evidence>
<keyword evidence="2" id="KW-1185">Reference proteome</keyword>
<keyword evidence="1" id="KW-0812">Transmembrane</keyword>
<accession>A0A0N5BVP6</accession>
<feature type="transmembrane region" description="Helical" evidence="1">
    <location>
        <begin position="45"/>
        <end position="66"/>
    </location>
</feature>
<reference evidence="3" key="1">
    <citation type="submission" date="2017-02" db="UniProtKB">
        <authorList>
            <consortium name="WormBaseParasite"/>
        </authorList>
    </citation>
    <scope>IDENTIFICATION</scope>
</reference>
<proteinExistence type="predicted"/>
<dbReference type="WBParaSite" id="SPAL_0000990200.1">
    <property type="protein sequence ID" value="SPAL_0000990200.1"/>
    <property type="gene ID" value="SPAL_0000990200"/>
</dbReference>
<evidence type="ECO:0000256" key="1">
    <source>
        <dbReference type="SAM" id="Phobius"/>
    </source>
</evidence>
<feature type="transmembrane region" description="Helical" evidence="1">
    <location>
        <begin position="15"/>
        <end position="39"/>
    </location>
</feature>
<protein>
    <submittedName>
        <fullName evidence="3">Uncharacterized protein</fullName>
    </submittedName>
</protein>
<organism evidence="2 3">
    <name type="scientific">Strongyloides papillosus</name>
    <name type="common">Intestinal threadworm</name>
    <dbReference type="NCBI Taxonomy" id="174720"/>
    <lineage>
        <taxon>Eukaryota</taxon>
        <taxon>Metazoa</taxon>
        <taxon>Ecdysozoa</taxon>
        <taxon>Nematoda</taxon>
        <taxon>Chromadorea</taxon>
        <taxon>Rhabditida</taxon>
        <taxon>Tylenchina</taxon>
        <taxon>Panagrolaimomorpha</taxon>
        <taxon>Strongyloidoidea</taxon>
        <taxon>Strongyloididae</taxon>
        <taxon>Strongyloides</taxon>
    </lineage>
</organism>
<keyword evidence="1" id="KW-0472">Membrane</keyword>
<dbReference type="Proteomes" id="UP000046392">
    <property type="component" value="Unplaced"/>
</dbReference>
<evidence type="ECO:0000313" key="2">
    <source>
        <dbReference type="Proteomes" id="UP000046392"/>
    </source>
</evidence>
<dbReference type="AlphaFoldDB" id="A0A0N5BVP6"/>
<sequence>MATEDTSRRILIQKLLVISLICNHFIFVRYMVSLLYIYLGNTIHTYEIIMIGKIFVTHPLYIYFLFCNMWKNNYIRPEGK</sequence>
<keyword evidence="1" id="KW-1133">Transmembrane helix</keyword>
<name>A0A0N5BVP6_STREA</name>